<dbReference type="EMBL" id="MDYN01000007">
    <property type="protein sequence ID" value="OQD86706.1"/>
    <property type="molecule type" value="Genomic_DNA"/>
</dbReference>
<comment type="caution">
    <text evidence="2">The sequence shown here is derived from an EMBL/GenBank/DDBJ whole genome shotgun (WGS) entry which is preliminary data.</text>
</comment>
<proteinExistence type="predicted"/>
<protein>
    <submittedName>
        <fullName evidence="2">Uncharacterized protein</fullName>
    </submittedName>
</protein>
<organism evidence="2 3">
    <name type="scientific">Penicillium antarcticum</name>
    <dbReference type="NCBI Taxonomy" id="416450"/>
    <lineage>
        <taxon>Eukaryota</taxon>
        <taxon>Fungi</taxon>
        <taxon>Dikarya</taxon>
        <taxon>Ascomycota</taxon>
        <taxon>Pezizomycotina</taxon>
        <taxon>Eurotiomycetes</taxon>
        <taxon>Eurotiomycetidae</taxon>
        <taxon>Eurotiales</taxon>
        <taxon>Aspergillaceae</taxon>
        <taxon>Penicillium</taxon>
    </lineage>
</organism>
<dbReference type="Proteomes" id="UP000191672">
    <property type="component" value="Unassembled WGS sequence"/>
</dbReference>
<dbReference type="AlphaFoldDB" id="A0A1V6QCW3"/>
<accession>A0A1V6QCW3</accession>
<reference evidence="3" key="1">
    <citation type="journal article" date="2017" name="Nat. Microbiol.">
        <title>Global analysis of biosynthetic gene clusters reveals vast potential of secondary metabolite production in Penicillium species.</title>
        <authorList>
            <person name="Nielsen J.C."/>
            <person name="Grijseels S."/>
            <person name="Prigent S."/>
            <person name="Ji B."/>
            <person name="Dainat J."/>
            <person name="Nielsen K.F."/>
            <person name="Frisvad J.C."/>
            <person name="Workman M."/>
            <person name="Nielsen J."/>
        </authorList>
    </citation>
    <scope>NUCLEOTIDE SEQUENCE [LARGE SCALE GENOMIC DNA]</scope>
    <source>
        <strain evidence="3">IBT 31811</strain>
    </source>
</reference>
<feature type="region of interest" description="Disordered" evidence="1">
    <location>
        <begin position="18"/>
        <end position="37"/>
    </location>
</feature>
<evidence type="ECO:0000256" key="1">
    <source>
        <dbReference type="SAM" id="MobiDB-lite"/>
    </source>
</evidence>
<evidence type="ECO:0000313" key="2">
    <source>
        <dbReference type="EMBL" id="OQD86706.1"/>
    </source>
</evidence>
<sequence length="353" mass="38619">MPVRYNLRSAPHFSPSFPTALVNPTRKTRSSSDVRRIPPSSPISTYLSLVRRPGSSSFSSLALAKPAIGARFLGLPRRIPPLSLSAPLIVPSVLSPAVSPILSVLPLVQVSSSPTSLANHSIVARSSGSARRVSPAPSTSRIVKSVRWAPQEDWPRPVSPPRLRSILKSRPAVTVQPQSSFDSIISLGRTIRSFFTARPDDTLFSGKSRKTVSWRHSLVEAKTIENRNALKHTDSLICPRTYRKVEPIKKFRFNATLYSFSRTQANRPPSVNTHSTANAASKVITSSTRNMHPIRRIPSNLLDSALFWSITTNLQPKVIHNPDSATSLMSQAGSSVTGLLNVLRIQAINMFGL</sequence>
<dbReference type="OrthoDB" id="4336906at2759"/>
<name>A0A1V6QCW3_9EURO</name>
<gene>
    <name evidence="2" type="ORF">PENANT_c007G06435</name>
</gene>
<evidence type="ECO:0000313" key="3">
    <source>
        <dbReference type="Proteomes" id="UP000191672"/>
    </source>
</evidence>
<keyword evidence="3" id="KW-1185">Reference proteome</keyword>